<proteinExistence type="predicted"/>
<evidence type="ECO:0000313" key="1">
    <source>
        <dbReference type="EMBL" id="KAJ7520143.1"/>
    </source>
</evidence>
<name>A0ACC2ARI2_DIPCM</name>
<sequence>MLKLQRSDIIVCTAIILLGVVAAVLGLIAETKRIKASQVISSNGHCIYPSNSALLLGVIAAFSLLLGQVIANVAGGCICCIRGANGPYPSSSSKTIAILSLILSWVTFLNAFVLLLAGASLQNRHQQDDQWFGGRCFVVKPGVFVTGALLSLATAGFGLVYFLAVSKVQRTARWNEQPPTIAMGQAYGPPFGPMFLPQNYQYQGQQPVHSQYPLGGMYPAYPPNNPYSAYPVQYQTPAGPAYDRPKQ</sequence>
<protein>
    <submittedName>
        <fullName evidence="1">Uncharacterized protein</fullName>
    </submittedName>
</protein>
<reference evidence="2" key="1">
    <citation type="journal article" date="2024" name="Proc. Natl. Acad. Sci. U.S.A.">
        <title>Extraordinary preservation of gene collinearity over three hundred million years revealed in homosporous lycophytes.</title>
        <authorList>
            <person name="Li C."/>
            <person name="Wickell D."/>
            <person name="Kuo L.Y."/>
            <person name="Chen X."/>
            <person name="Nie B."/>
            <person name="Liao X."/>
            <person name="Peng D."/>
            <person name="Ji J."/>
            <person name="Jenkins J."/>
            <person name="Williams M."/>
            <person name="Shu S."/>
            <person name="Plott C."/>
            <person name="Barry K."/>
            <person name="Rajasekar S."/>
            <person name="Grimwood J."/>
            <person name="Han X."/>
            <person name="Sun S."/>
            <person name="Hou Z."/>
            <person name="He W."/>
            <person name="Dai G."/>
            <person name="Sun C."/>
            <person name="Schmutz J."/>
            <person name="Leebens-Mack J.H."/>
            <person name="Li F.W."/>
            <person name="Wang L."/>
        </authorList>
    </citation>
    <scope>NUCLEOTIDE SEQUENCE [LARGE SCALE GENOMIC DNA]</scope>
    <source>
        <strain evidence="2">cv. PW_Plant_1</strain>
    </source>
</reference>
<evidence type="ECO:0000313" key="2">
    <source>
        <dbReference type="Proteomes" id="UP001162992"/>
    </source>
</evidence>
<gene>
    <name evidence="1" type="ORF">O6H91_20G068700</name>
</gene>
<organism evidence="1 2">
    <name type="scientific">Diphasiastrum complanatum</name>
    <name type="common">Issler's clubmoss</name>
    <name type="synonym">Lycopodium complanatum</name>
    <dbReference type="NCBI Taxonomy" id="34168"/>
    <lineage>
        <taxon>Eukaryota</taxon>
        <taxon>Viridiplantae</taxon>
        <taxon>Streptophyta</taxon>
        <taxon>Embryophyta</taxon>
        <taxon>Tracheophyta</taxon>
        <taxon>Lycopodiopsida</taxon>
        <taxon>Lycopodiales</taxon>
        <taxon>Lycopodiaceae</taxon>
        <taxon>Lycopodioideae</taxon>
        <taxon>Diphasiastrum</taxon>
    </lineage>
</organism>
<comment type="caution">
    <text evidence="1">The sequence shown here is derived from an EMBL/GenBank/DDBJ whole genome shotgun (WGS) entry which is preliminary data.</text>
</comment>
<dbReference type="EMBL" id="CM055111">
    <property type="protein sequence ID" value="KAJ7520143.1"/>
    <property type="molecule type" value="Genomic_DNA"/>
</dbReference>
<dbReference type="Proteomes" id="UP001162992">
    <property type="component" value="Chromosome 20"/>
</dbReference>
<accession>A0ACC2ARI2</accession>
<keyword evidence="2" id="KW-1185">Reference proteome</keyword>